<dbReference type="Pfam" id="PF08361">
    <property type="entry name" value="TetR_C_2"/>
    <property type="match status" value="1"/>
</dbReference>
<evidence type="ECO:0000313" key="8">
    <source>
        <dbReference type="Proteomes" id="UP000182025"/>
    </source>
</evidence>
<dbReference type="PROSITE" id="PS50977">
    <property type="entry name" value="HTH_TETR_2"/>
    <property type="match status" value="1"/>
</dbReference>
<feature type="domain" description="HTH tetR-type" evidence="6">
    <location>
        <begin position="10"/>
        <end position="70"/>
    </location>
</feature>
<keyword evidence="4" id="KW-0804">Transcription</keyword>
<dbReference type="Pfam" id="PF00440">
    <property type="entry name" value="TetR_N"/>
    <property type="match status" value="1"/>
</dbReference>
<dbReference type="InterPro" id="IPR009057">
    <property type="entry name" value="Homeodomain-like_sf"/>
</dbReference>
<dbReference type="Gene3D" id="1.10.357.10">
    <property type="entry name" value="Tetracycline Repressor, domain 2"/>
    <property type="match status" value="1"/>
</dbReference>
<dbReference type="SUPFAM" id="SSF46689">
    <property type="entry name" value="Homeodomain-like"/>
    <property type="match status" value="1"/>
</dbReference>
<evidence type="ECO:0000256" key="5">
    <source>
        <dbReference type="PROSITE-ProRule" id="PRU00335"/>
    </source>
</evidence>
<dbReference type="EMBL" id="FOXK01000007">
    <property type="protein sequence ID" value="SFQ04938.1"/>
    <property type="molecule type" value="Genomic_DNA"/>
</dbReference>
<dbReference type="SUPFAM" id="SSF48498">
    <property type="entry name" value="Tetracyclin repressor-like, C-terminal domain"/>
    <property type="match status" value="1"/>
</dbReference>
<evidence type="ECO:0000313" key="7">
    <source>
        <dbReference type="EMBL" id="SFQ04938.1"/>
    </source>
</evidence>
<dbReference type="GO" id="GO:0003700">
    <property type="term" value="F:DNA-binding transcription factor activity"/>
    <property type="evidence" value="ECO:0007669"/>
    <property type="project" value="UniProtKB-ARBA"/>
</dbReference>
<dbReference type="AlphaFoldDB" id="A0A1I5VBM2"/>
<sequence>MARRTKEEAQATRVQILDAAERVFHAQGVSRASLAEVAKEAGVSRGAIYWHFENKIDLFQAMLERLRLPLEELARASESEDEPDPLGCMRELLIKALTRLACEPQTHRTHDILRYKCEYTGELLGLRERMQALSLECDQRIAKALSNAVNKGQLPSDLDCARAAVSLHAYMEGIESNWLLVPNFDLAQQAPALVDTVLDMLRSPALRLMTGCQMPGEVGCAVRTEG</sequence>
<gene>
    <name evidence="7" type="ORF">SAMN05216177_107173</name>
</gene>
<evidence type="ECO:0000259" key="6">
    <source>
        <dbReference type="PROSITE" id="PS50977"/>
    </source>
</evidence>
<dbReference type="PRINTS" id="PR00455">
    <property type="entry name" value="HTHTETR"/>
</dbReference>
<dbReference type="FunFam" id="1.10.357.10:FF:000003">
    <property type="entry name" value="HTH-type transcriptional regulator AcrR"/>
    <property type="match status" value="1"/>
</dbReference>
<dbReference type="GO" id="GO:0000976">
    <property type="term" value="F:transcription cis-regulatory region binding"/>
    <property type="evidence" value="ECO:0007669"/>
    <property type="project" value="TreeGrafter"/>
</dbReference>
<evidence type="ECO:0000256" key="2">
    <source>
        <dbReference type="ARBA" id="ARBA00023015"/>
    </source>
</evidence>
<dbReference type="CDD" id="cd00093">
    <property type="entry name" value="HTH_XRE"/>
    <property type="match status" value="1"/>
</dbReference>
<dbReference type="InterPro" id="IPR023772">
    <property type="entry name" value="DNA-bd_HTH_TetR-type_CS"/>
</dbReference>
<proteinExistence type="predicted"/>
<reference evidence="8" key="1">
    <citation type="submission" date="2016-10" db="EMBL/GenBank/DDBJ databases">
        <authorList>
            <person name="Varghese N."/>
            <person name="Submissions S."/>
        </authorList>
    </citation>
    <scope>NUCLEOTIDE SEQUENCE [LARGE SCALE GENOMIC DNA]</scope>
    <source>
        <strain evidence="8">JCM 15604</strain>
    </source>
</reference>
<dbReference type="Proteomes" id="UP000182025">
    <property type="component" value="Unassembled WGS sequence"/>
</dbReference>
<dbReference type="PANTHER" id="PTHR30055:SF240">
    <property type="entry name" value="HTH-TYPE TRANSCRIPTIONAL REGULATOR ACRR"/>
    <property type="match status" value="1"/>
</dbReference>
<feature type="DNA-binding region" description="H-T-H motif" evidence="5">
    <location>
        <begin position="33"/>
        <end position="52"/>
    </location>
</feature>
<keyword evidence="8" id="KW-1185">Reference proteome</keyword>
<dbReference type="InterPro" id="IPR013572">
    <property type="entry name" value="Tscrpt_reg_MAATS_C"/>
</dbReference>
<organism evidence="7 8">
    <name type="scientific">Ectopseudomonas toyotomiensis</name>
    <dbReference type="NCBI Taxonomy" id="554344"/>
    <lineage>
        <taxon>Bacteria</taxon>
        <taxon>Pseudomonadati</taxon>
        <taxon>Pseudomonadota</taxon>
        <taxon>Gammaproteobacteria</taxon>
        <taxon>Pseudomonadales</taxon>
        <taxon>Pseudomonadaceae</taxon>
        <taxon>Ectopseudomonas</taxon>
    </lineage>
</organism>
<keyword evidence="3 5" id="KW-0238">DNA-binding</keyword>
<dbReference type="PROSITE" id="PS01081">
    <property type="entry name" value="HTH_TETR_1"/>
    <property type="match status" value="1"/>
</dbReference>
<dbReference type="InterPro" id="IPR050109">
    <property type="entry name" value="HTH-type_TetR-like_transc_reg"/>
</dbReference>
<evidence type="ECO:0000256" key="3">
    <source>
        <dbReference type="ARBA" id="ARBA00023125"/>
    </source>
</evidence>
<dbReference type="RefSeq" id="WP_074916452.1">
    <property type="nucleotide sequence ID" value="NZ_FOXK01000007.1"/>
</dbReference>
<dbReference type="OrthoDB" id="5816932at2"/>
<dbReference type="InterPro" id="IPR001387">
    <property type="entry name" value="Cro/C1-type_HTH"/>
</dbReference>
<dbReference type="GO" id="GO:0045892">
    <property type="term" value="P:negative regulation of DNA-templated transcription"/>
    <property type="evidence" value="ECO:0007669"/>
    <property type="project" value="UniProtKB-ARBA"/>
</dbReference>
<dbReference type="InterPro" id="IPR036271">
    <property type="entry name" value="Tet_transcr_reg_TetR-rel_C_sf"/>
</dbReference>
<keyword evidence="1" id="KW-0678">Repressor</keyword>
<keyword evidence="2" id="KW-0805">Transcription regulation</keyword>
<protein>
    <submittedName>
        <fullName evidence="7">Transcriptional regulator, TetR family</fullName>
    </submittedName>
</protein>
<dbReference type="InterPro" id="IPR001647">
    <property type="entry name" value="HTH_TetR"/>
</dbReference>
<evidence type="ECO:0000256" key="1">
    <source>
        <dbReference type="ARBA" id="ARBA00022491"/>
    </source>
</evidence>
<evidence type="ECO:0000256" key="4">
    <source>
        <dbReference type="ARBA" id="ARBA00023163"/>
    </source>
</evidence>
<accession>A0A1I5VBM2</accession>
<name>A0A1I5VBM2_9GAMM</name>
<dbReference type="PANTHER" id="PTHR30055">
    <property type="entry name" value="HTH-TYPE TRANSCRIPTIONAL REGULATOR RUTR"/>
    <property type="match status" value="1"/>
</dbReference>